<reference evidence="1 2" key="1">
    <citation type="journal article" date="2018" name="Front. Plant Sci.">
        <title>Red Clover (Trifolium pratense) and Zigzag Clover (T. medium) - A Picture of Genomic Similarities and Differences.</title>
        <authorList>
            <person name="Dluhosova J."/>
            <person name="Istvanek J."/>
            <person name="Nedelnik J."/>
            <person name="Repkova J."/>
        </authorList>
    </citation>
    <scope>NUCLEOTIDE SEQUENCE [LARGE SCALE GENOMIC DNA]</scope>
    <source>
        <strain evidence="2">cv. 10/8</strain>
        <tissue evidence="1">Leaf</tissue>
    </source>
</reference>
<feature type="non-terminal residue" evidence="1">
    <location>
        <position position="57"/>
    </location>
</feature>
<dbReference type="EMBL" id="LXQA010199926">
    <property type="protein sequence ID" value="MCI32928.1"/>
    <property type="molecule type" value="Genomic_DNA"/>
</dbReference>
<name>A0A392R8H0_9FABA</name>
<dbReference type="AlphaFoldDB" id="A0A392R8H0"/>
<dbReference type="Proteomes" id="UP000265520">
    <property type="component" value="Unassembled WGS sequence"/>
</dbReference>
<sequence length="57" mass="6670">MDQWLFQDWVVMAELWGACEGLKIAWELGYRKVCRSVDVHMEVAESRVGFSDTTYIL</sequence>
<organism evidence="1 2">
    <name type="scientific">Trifolium medium</name>
    <dbReference type="NCBI Taxonomy" id="97028"/>
    <lineage>
        <taxon>Eukaryota</taxon>
        <taxon>Viridiplantae</taxon>
        <taxon>Streptophyta</taxon>
        <taxon>Embryophyta</taxon>
        <taxon>Tracheophyta</taxon>
        <taxon>Spermatophyta</taxon>
        <taxon>Magnoliopsida</taxon>
        <taxon>eudicotyledons</taxon>
        <taxon>Gunneridae</taxon>
        <taxon>Pentapetalae</taxon>
        <taxon>rosids</taxon>
        <taxon>fabids</taxon>
        <taxon>Fabales</taxon>
        <taxon>Fabaceae</taxon>
        <taxon>Papilionoideae</taxon>
        <taxon>50 kb inversion clade</taxon>
        <taxon>NPAAA clade</taxon>
        <taxon>Hologalegina</taxon>
        <taxon>IRL clade</taxon>
        <taxon>Trifolieae</taxon>
        <taxon>Trifolium</taxon>
    </lineage>
</organism>
<evidence type="ECO:0008006" key="3">
    <source>
        <dbReference type="Google" id="ProtNLM"/>
    </source>
</evidence>
<proteinExistence type="predicted"/>
<keyword evidence="2" id="KW-1185">Reference proteome</keyword>
<comment type="caution">
    <text evidence="1">The sequence shown here is derived from an EMBL/GenBank/DDBJ whole genome shotgun (WGS) entry which is preliminary data.</text>
</comment>
<evidence type="ECO:0000313" key="1">
    <source>
        <dbReference type="EMBL" id="MCI32928.1"/>
    </source>
</evidence>
<protein>
    <recommendedName>
        <fullName evidence="3">RNase H type-1 domain-containing protein</fullName>
    </recommendedName>
</protein>
<evidence type="ECO:0000313" key="2">
    <source>
        <dbReference type="Proteomes" id="UP000265520"/>
    </source>
</evidence>
<accession>A0A392R8H0</accession>